<evidence type="ECO:0000313" key="2">
    <source>
        <dbReference type="Proteomes" id="UP000078559"/>
    </source>
</evidence>
<accession>A0A194WBQ5</accession>
<protein>
    <submittedName>
        <fullName evidence="1">Uncharacterized protein</fullName>
    </submittedName>
</protein>
<name>A0A194WBQ5_CYTMA</name>
<proteinExistence type="predicted"/>
<reference evidence="1" key="1">
    <citation type="submission" date="2014-12" db="EMBL/GenBank/DDBJ databases">
        <title>Genome Sequence of Valsa Canker Pathogens Uncovers a Specific Adaption of Colonization on Woody Bark.</title>
        <authorList>
            <person name="Yin Z."/>
            <person name="Liu H."/>
            <person name="Gao X."/>
            <person name="Li Z."/>
            <person name="Song N."/>
            <person name="Ke X."/>
            <person name="Dai Q."/>
            <person name="Wu Y."/>
            <person name="Sun Y."/>
            <person name="Xu J.-R."/>
            <person name="Kang Z.K."/>
            <person name="Wang L."/>
            <person name="Huang L."/>
        </authorList>
    </citation>
    <scope>NUCLEOTIDE SEQUENCE [LARGE SCALE GENOMIC DNA]</scope>
    <source>
        <strain evidence="1">03-8</strain>
    </source>
</reference>
<dbReference type="EMBL" id="CM003107">
    <property type="protein sequence ID" value="KUI73533.1"/>
    <property type="molecule type" value="Genomic_DNA"/>
</dbReference>
<gene>
    <name evidence="1" type="ORF">VM1G_11889</name>
</gene>
<organism evidence="1 2">
    <name type="scientific">Cytospora mali</name>
    <name type="common">Apple Valsa canker fungus</name>
    <name type="synonym">Valsa mali</name>
    <dbReference type="NCBI Taxonomy" id="578113"/>
    <lineage>
        <taxon>Eukaryota</taxon>
        <taxon>Fungi</taxon>
        <taxon>Dikarya</taxon>
        <taxon>Ascomycota</taxon>
        <taxon>Pezizomycotina</taxon>
        <taxon>Sordariomycetes</taxon>
        <taxon>Sordariomycetidae</taxon>
        <taxon>Diaporthales</taxon>
        <taxon>Cytosporaceae</taxon>
        <taxon>Cytospora</taxon>
    </lineage>
</organism>
<dbReference type="Proteomes" id="UP000078559">
    <property type="component" value="Chromosome 10"/>
</dbReference>
<keyword evidence="2" id="KW-1185">Reference proteome</keyword>
<dbReference type="AlphaFoldDB" id="A0A194WBQ5"/>
<sequence length="197" mass="20016">MTKPQESNERQLCTDPITSHLCKLALEDVLEGDGVSSELADTLTQLLDGHLVLVEVEAEERLVVDVRLLLEAEGGSSGGVKLLGDGGVGVEEVLEQVGLGGIVVTAGKLGDLASVTEAGSHDNGLVAELLVVVVDVLDGLDTGVLLLGVLLLGVGLEPVKDTTDEGGDQEGTGLSGGDGLRLAEHKGQVGVDAVVAL</sequence>
<evidence type="ECO:0000313" key="1">
    <source>
        <dbReference type="EMBL" id="KUI73533.1"/>
    </source>
</evidence>